<protein>
    <recommendedName>
        <fullName evidence="3">RES domain-containing protein</fullName>
    </recommendedName>
</protein>
<organism evidence="1 2">
    <name type="scientific">Clostridium ljungdahlii (strain ATCC 55383 / DSM 13528 / PETC)</name>
    <dbReference type="NCBI Taxonomy" id="748727"/>
    <lineage>
        <taxon>Bacteria</taxon>
        <taxon>Bacillati</taxon>
        <taxon>Bacillota</taxon>
        <taxon>Clostridia</taxon>
        <taxon>Eubacteriales</taxon>
        <taxon>Clostridiaceae</taxon>
        <taxon>Clostridium</taxon>
    </lineage>
</organism>
<dbReference type="EMBL" id="LITS01000002">
    <property type="protein sequence ID" value="OAA89081.1"/>
    <property type="molecule type" value="Genomic_DNA"/>
</dbReference>
<comment type="caution">
    <text evidence="1">The sequence shown here is derived from an EMBL/GenBank/DDBJ whole genome shotgun (WGS) entry which is preliminary data.</text>
</comment>
<gene>
    <name evidence="1" type="ORF">WX45_02322</name>
</gene>
<evidence type="ECO:0000313" key="2">
    <source>
        <dbReference type="Proteomes" id="UP000077020"/>
    </source>
</evidence>
<evidence type="ECO:0000313" key="1">
    <source>
        <dbReference type="EMBL" id="OAA89081.1"/>
    </source>
</evidence>
<name>A0ABX2TY08_CLOLD</name>
<reference evidence="1 2" key="1">
    <citation type="journal article" date="2016" name="Biotechnol. Bioeng.">
        <title>Traits of selected Clostridium strains for syngas fermentation to ethanol.</title>
        <authorList>
            <person name="Martin M.E."/>
            <person name="Richter H."/>
            <person name="Saha S."/>
            <person name="Angenent L.T."/>
        </authorList>
    </citation>
    <scope>NUCLEOTIDE SEQUENCE [LARGE SCALE GENOMIC DNA]</scope>
    <source>
        <strain evidence="1 2">PETC</strain>
    </source>
</reference>
<dbReference type="Proteomes" id="UP000077020">
    <property type="component" value="Unassembled WGS sequence"/>
</dbReference>
<evidence type="ECO:0008006" key="3">
    <source>
        <dbReference type="Google" id="ProtNLM"/>
    </source>
</evidence>
<sequence>MPCVCCFFDNEHQKLLKEKCLKESSFIEKLIKYKEYYIDEFIKLHSIKDCNCYYSRKYKNETEYVKFCNDLLSDYKGKISLFEKLFDGLIDTYKAYTKGNISDAYKRLNDYINNYCTNYSDSNSVQFSQVPLFRGRPIGDYDIKNIHEYYHISFNKRKLARSQRFSIAGKPMLYLSRSIPTDIQELGNEFNNINFALYVPKYSWFYNRAMYNITNSIANNLNNSIYPLMNGGSKIEYDNSQFVFSKNKADTIIGDSILFQILTFPVDTKNQVIEEYILPQMFTDNLQKEGYAGLIYQTTKKIIQLDEELKGKELDYNYCFFVPDDGKNEYNEKLLECFYTVCIGDCKENVTINDVGSLINNCKAILKNNKNYILDEYSMLNNNIERHIKLMRKIDISDKTYYDTEEGNVEVRLLYRLMKKIKEVIEDPKKFGIIKYEELK</sequence>
<keyword evidence="2" id="KW-1185">Reference proteome</keyword>
<accession>A0ABX2TY08</accession>
<proteinExistence type="predicted"/>